<name>A0ABS5C9L1_9BACL</name>
<dbReference type="EMBL" id="JAGKSP010000002">
    <property type="protein sequence ID" value="MBP3962665.1"/>
    <property type="molecule type" value="Genomic_DNA"/>
</dbReference>
<reference evidence="2 3" key="1">
    <citation type="submission" date="2021-04" db="EMBL/GenBank/DDBJ databases">
        <title>Paenibacillus sp. DLE-14 whole genome sequence.</title>
        <authorList>
            <person name="Ham Y.J."/>
        </authorList>
    </citation>
    <scope>NUCLEOTIDE SEQUENCE [LARGE SCALE GENOMIC DNA]</scope>
    <source>
        <strain evidence="2 3">DLE-14</strain>
    </source>
</reference>
<proteinExistence type="predicted"/>
<dbReference type="Pfam" id="PF00248">
    <property type="entry name" value="Aldo_ket_red"/>
    <property type="match status" value="1"/>
</dbReference>
<dbReference type="Gene3D" id="3.20.20.100">
    <property type="entry name" value="NADP-dependent oxidoreductase domain"/>
    <property type="match status" value="1"/>
</dbReference>
<organism evidence="2 3">
    <name type="scientific">Paenibacillus lignilyticus</name>
    <dbReference type="NCBI Taxonomy" id="1172615"/>
    <lineage>
        <taxon>Bacteria</taxon>
        <taxon>Bacillati</taxon>
        <taxon>Bacillota</taxon>
        <taxon>Bacilli</taxon>
        <taxon>Bacillales</taxon>
        <taxon>Paenibacillaceae</taxon>
        <taxon>Paenibacillus</taxon>
    </lineage>
</organism>
<accession>A0ABS5C9L1</accession>
<dbReference type="PANTHER" id="PTHR43364">
    <property type="entry name" value="NADH-SPECIFIC METHYLGLYOXAL REDUCTASE-RELATED"/>
    <property type="match status" value="1"/>
</dbReference>
<dbReference type="SUPFAM" id="SSF51430">
    <property type="entry name" value="NAD(P)-linked oxidoreductase"/>
    <property type="match status" value="1"/>
</dbReference>
<keyword evidence="3" id="KW-1185">Reference proteome</keyword>
<dbReference type="PANTHER" id="PTHR43364:SF1">
    <property type="entry name" value="OXIDOREDUCTASE YDHF"/>
    <property type="match status" value="1"/>
</dbReference>
<dbReference type="InterPro" id="IPR023210">
    <property type="entry name" value="NADP_OxRdtase_dom"/>
</dbReference>
<comment type="caution">
    <text evidence="2">The sequence shown here is derived from an EMBL/GenBank/DDBJ whole genome shotgun (WGS) entry which is preliminary data.</text>
</comment>
<dbReference type="Proteomes" id="UP000673394">
    <property type="component" value="Unassembled WGS sequence"/>
</dbReference>
<evidence type="ECO:0000259" key="1">
    <source>
        <dbReference type="Pfam" id="PF00248"/>
    </source>
</evidence>
<sequence>MTQKLIPLQRRNINASQLVLGCMRLGGDWNANSPITAEHYREGNEALDAALEIGINMFDHADIYTSGKAERVFSQLLKERPSLREEIIIQSKCGIRFGDESNPHRFDFSSDYILDSVDGILERLGTEYLDILLLHRPDPLVEPEDVASAIHALKASGKVRHFGVSNMSHGQIRLLQAYSDEPFIVNQLEMSLHKIGFCDTAVSVNQEAWRNNVFPEGTMEHSRLENIQLQSWGPLAQGRYSGGSLEGQSESVVQTAALVAQLAEKHNTTRESIVLAWLMTHPSGIQPVIGTINPQRIRACKDAATLRLSREDWYRLYVASRGVNLP</sequence>
<evidence type="ECO:0000313" key="3">
    <source>
        <dbReference type="Proteomes" id="UP000673394"/>
    </source>
</evidence>
<feature type="domain" description="NADP-dependent oxidoreductase" evidence="1">
    <location>
        <begin position="18"/>
        <end position="315"/>
    </location>
</feature>
<dbReference type="InterPro" id="IPR050523">
    <property type="entry name" value="AKR_Detox_Biosynth"/>
</dbReference>
<gene>
    <name evidence="2" type="ORF">I8J30_08110</name>
</gene>
<protein>
    <submittedName>
        <fullName evidence="2">Aldo/keto reductase</fullName>
    </submittedName>
</protein>
<evidence type="ECO:0000313" key="2">
    <source>
        <dbReference type="EMBL" id="MBP3962665.1"/>
    </source>
</evidence>
<dbReference type="CDD" id="cd19092">
    <property type="entry name" value="AKR_BsYcsN_EcYdhF-like"/>
    <property type="match status" value="1"/>
</dbReference>
<dbReference type="RefSeq" id="WP_210657023.1">
    <property type="nucleotide sequence ID" value="NZ_JAGKSP010000002.1"/>
</dbReference>
<dbReference type="InterPro" id="IPR036812">
    <property type="entry name" value="NAD(P)_OxRdtase_dom_sf"/>
</dbReference>
<dbReference type="PROSITE" id="PS51257">
    <property type="entry name" value="PROKAR_LIPOPROTEIN"/>
    <property type="match status" value="1"/>
</dbReference>